<evidence type="ECO:0000313" key="12">
    <source>
        <dbReference type="Proteomes" id="UP000016646"/>
    </source>
</evidence>
<keyword evidence="7" id="KW-0460">Magnesium</keyword>
<reference evidence="11 12" key="1">
    <citation type="submission" date="2013-08" db="EMBL/GenBank/DDBJ databases">
        <authorList>
            <person name="Durkin A.S."/>
            <person name="Haft D.R."/>
            <person name="McCorrison J."/>
            <person name="Torralba M."/>
            <person name="Gillis M."/>
            <person name="Haft D.H."/>
            <person name="Methe B."/>
            <person name="Sutton G."/>
            <person name="Nelson K.E."/>
        </authorList>
    </citation>
    <scope>NUCLEOTIDE SEQUENCE [LARGE SCALE GENOMIC DNA]</scope>
    <source>
        <strain evidence="10 12">ATCC 35536</strain>
        <strain evidence="9 11">VPI DR56BR1116</strain>
    </source>
</reference>
<keyword evidence="2" id="KW-1003">Cell membrane</keyword>
<dbReference type="STRING" id="1125725.HMPREF1325_0817"/>
<feature type="transmembrane region" description="Helical" evidence="8">
    <location>
        <begin position="56"/>
        <end position="76"/>
    </location>
</feature>
<feature type="transmembrane region" description="Helical" evidence="8">
    <location>
        <begin position="134"/>
        <end position="155"/>
    </location>
</feature>
<dbReference type="GO" id="GO:0046872">
    <property type="term" value="F:metal ion binding"/>
    <property type="evidence" value="ECO:0007669"/>
    <property type="project" value="UniProtKB-KW"/>
</dbReference>
<evidence type="ECO:0000256" key="2">
    <source>
        <dbReference type="ARBA" id="ARBA00022475"/>
    </source>
</evidence>
<keyword evidence="5 8" id="KW-1133">Transmembrane helix</keyword>
<dbReference type="InterPro" id="IPR000715">
    <property type="entry name" value="Glycosyl_transferase_4"/>
</dbReference>
<keyword evidence="3 9" id="KW-0808">Transferase</keyword>
<feature type="transmembrane region" description="Helical" evidence="8">
    <location>
        <begin position="82"/>
        <end position="101"/>
    </location>
</feature>
<evidence type="ECO:0000313" key="10">
    <source>
        <dbReference type="EMBL" id="ERK01268.1"/>
    </source>
</evidence>
<evidence type="ECO:0000256" key="6">
    <source>
        <dbReference type="ARBA" id="ARBA00023136"/>
    </source>
</evidence>
<dbReference type="CDD" id="cd06853">
    <property type="entry name" value="GT_WecA_like"/>
    <property type="match status" value="1"/>
</dbReference>
<dbReference type="PROSITE" id="PS51257">
    <property type="entry name" value="PROKAR_LIPOPROTEIN"/>
    <property type="match status" value="1"/>
</dbReference>
<dbReference type="GO" id="GO:0005886">
    <property type="term" value="C:plasma membrane"/>
    <property type="evidence" value="ECO:0007669"/>
    <property type="project" value="UniProtKB-SubCell"/>
</dbReference>
<dbReference type="PROSITE" id="PS01348">
    <property type="entry name" value="MRAY_2"/>
    <property type="match status" value="1"/>
</dbReference>
<name>U2L9V0_TRESO</name>
<protein>
    <submittedName>
        <fullName evidence="9">Glycosyltransferase, group 4 family</fullName>
        <ecNumber evidence="9">2.7.8.-</ecNumber>
    </submittedName>
</protein>
<feature type="transmembrane region" description="Helical" evidence="8">
    <location>
        <begin position="167"/>
        <end position="184"/>
    </location>
</feature>
<dbReference type="GO" id="GO:0044038">
    <property type="term" value="P:cell wall macromolecule biosynthetic process"/>
    <property type="evidence" value="ECO:0007669"/>
    <property type="project" value="TreeGrafter"/>
</dbReference>
<keyword evidence="4 8" id="KW-0812">Transmembrane</keyword>
<comment type="subcellular location">
    <subcellularLocation>
        <location evidence="1">Cell membrane</location>
        <topology evidence="1">Multi-pass membrane protein</topology>
    </subcellularLocation>
</comment>
<evidence type="ECO:0000256" key="4">
    <source>
        <dbReference type="ARBA" id="ARBA00022692"/>
    </source>
</evidence>
<dbReference type="AlphaFoldDB" id="U2L9V0"/>
<accession>U2L9V0</accession>
<dbReference type="PANTHER" id="PTHR22926">
    <property type="entry name" value="PHOSPHO-N-ACETYLMURAMOYL-PENTAPEPTIDE-TRANSFERASE"/>
    <property type="match status" value="1"/>
</dbReference>
<dbReference type="GO" id="GO:0016780">
    <property type="term" value="F:phosphotransferase activity, for other substituted phosphate groups"/>
    <property type="evidence" value="ECO:0007669"/>
    <property type="project" value="InterPro"/>
</dbReference>
<dbReference type="Proteomes" id="UP000016646">
    <property type="component" value="Unassembled WGS sequence"/>
</dbReference>
<proteinExistence type="predicted"/>
<dbReference type="EC" id="2.7.8.-" evidence="9"/>
<organism evidence="9 11">
    <name type="scientific">Treponema socranskii subsp. socranskii VPI DR56BR1116 = ATCC 35536</name>
    <dbReference type="NCBI Taxonomy" id="1125725"/>
    <lineage>
        <taxon>Bacteria</taxon>
        <taxon>Pseudomonadati</taxon>
        <taxon>Spirochaetota</taxon>
        <taxon>Spirochaetia</taxon>
        <taxon>Spirochaetales</taxon>
        <taxon>Treponemataceae</taxon>
        <taxon>Treponema</taxon>
    </lineage>
</organism>
<evidence type="ECO:0000313" key="11">
    <source>
        <dbReference type="Proteomes" id="UP000016412"/>
    </source>
</evidence>
<gene>
    <name evidence="10" type="ORF">HMPREF0860_2011</name>
    <name evidence="9" type="ORF">HMPREF1325_0817</name>
</gene>
<dbReference type="eggNOG" id="COG0472">
    <property type="taxonomic scope" value="Bacteria"/>
</dbReference>
<dbReference type="EMBL" id="AVQI01000059">
    <property type="protein sequence ID" value="ERK01268.1"/>
    <property type="molecule type" value="Genomic_DNA"/>
</dbReference>
<comment type="cofactor">
    <cofactor evidence="7">
        <name>Mg(2+)</name>
        <dbReference type="ChEBI" id="CHEBI:18420"/>
    </cofactor>
</comment>
<dbReference type="InterPro" id="IPR018480">
    <property type="entry name" value="PNAcMuramoyl-5peptid_Trfase_CS"/>
</dbReference>
<evidence type="ECO:0000256" key="1">
    <source>
        <dbReference type="ARBA" id="ARBA00004651"/>
    </source>
</evidence>
<feature type="binding site" evidence="7">
    <location>
        <position position="218"/>
    </location>
    <ligand>
        <name>Mg(2+)</name>
        <dbReference type="ChEBI" id="CHEBI:18420"/>
    </ligand>
</feature>
<dbReference type="PANTHER" id="PTHR22926:SF3">
    <property type="entry name" value="UNDECAPRENYL-PHOSPHATE ALPHA-N-ACETYLGLUCOSAMINYL 1-PHOSPHATE TRANSFERASE"/>
    <property type="match status" value="1"/>
</dbReference>
<evidence type="ECO:0000313" key="9">
    <source>
        <dbReference type="EMBL" id="ERF60150.1"/>
    </source>
</evidence>
<dbReference type="Pfam" id="PF00953">
    <property type="entry name" value="Glycos_transf_4"/>
    <property type="match status" value="1"/>
</dbReference>
<evidence type="ECO:0000256" key="3">
    <source>
        <dbReference type="ARBA" id="ARBA00022679"/>
    </source>
</evidence>
<comment type="caution">
    <text evidence="9">The sequence shown here is derived from an EMBL/GenBank/DDBJ whole genome shotgun (WGS) entry which is preliminary data.</text>
</comment>
<feature type="binding site" evidence="7">
    <location>
        <position position="159"/>
    </location>
    <ligand>
        <name>Mg(2+)</name>
        <dbReference type="ChEBI" id="CHEBI:18420"/>
    </ligand>
</feature>
<dbReference type="Proteomes" id="UP000016412">
    <property type="component" value="Unassembled WGS sequence"/>
</dbReference>
<keyword evidence="7" id="KW-0479">Metal-binding</keyword>
<sequence length="355" mass="39862">MQKALLCDIIYRMWISTVLSFVLSACSFPFIIALCKRYRLYDPISARKIHSGNIPRLGGIGIVSAYYISLCVYSLILKRLSLLILLPIFISGIIIFAFGILDDLRAMPPVYKLIAQIIAACIVIYGGFEYRQIFGIILPRWISIPFTILWIIGIVNAYNLIDGLDGLCGGLVVLTTLTLFILFHKIANPIAGLFLLIAAAVFGFLLFNEPPAKIFMGDGGSQFLGFIVATAPLCFASEPFEFNKLLIMFVLISIPMLDTIAAIWRRVRDHRPIMTPDRAHLHHKLLNIGFTAKQAMITLVSIQAILCSAVCFTIYLNKTQSTVLLSIAYAFMIFFFSMIHFINRAVNKRRHPRSE</sequence>
<dbReference type="GO" id="GO:0009103">
    <property type="term" value="P:lipopolysaccharide biosynthetic process"/>
    <property type="evidence" value="ECO:0007669"/>
    <property type="project" value="TreeGrafter"/>
</dbReference>
<keyword evidence="12" id="KW-1185">Reference proteome</keyword>
<evidence type="ECO:0000256" key="7">
    <source>
        <dbReference type="PIRSR" id="PIRSR600715-1"/>
    </source>
</evidence>
<feature type="transmembrane region" description="Helical" evidence="8">
    <location>
        <begin position="110"/>
        <end position="128"/>
    </location>
</feature>
<feature type="transmembrane region" description="Helical" evidence="8">
    <location>
        <begin position="190"/>
        <end position="207"/>
    </location>
</feature>
<feature type="transmembrane region" description="Helical" evidence="8">
    <location>
        <begin position="245"/>
        <end position="264"/>
    </location>
</feature>
<evidence type="ECO:0000256" key="5">
    <source>
        <dbReference type="ARBA" id="ARBA00022989"/>
    </source>
</evidence>
<feature type="transmembrane region" description="Helical" evidence="8">
    <location>
        <begin position="322"/>
        <end position="343"/>
    </location>
</feature>
<feature type="transmembrane region" description="Helical" evidence="8">
    <location>
        <begin position="295"/>
        <end position="316"/>
    </location>
</feature>
<dbReference type="PATRIC" id="fig|1125725.3.peg.1882"/>
<dbReference type="EMBL" id="AUZJ01000045">
    <property type="protein sequence ID" value="ERF60150.1"/>
    <property type="molecule type" value="Genomic_DNA"/>
</dbReference>
<evidence type="ECO:0000256" key="8">
    <source>
        <dbReference type="SAM" id="Phobius"/>
    </source>
</evidence>
<keyword evidence="6 8" id="KW-0472">Membrane</keyword>
<feature type="transmembrane region" description="Helical" evidence="8">
    <location>
        <begin position="13"/>
        <end position="35"/>
    </location>
</feature>
<dbReference type="GO" id="GO:0071555">
    <property type="term" value="P:cell wall organization"/>
    <property type="evidence" value="ECO:0007669"/>
    <property type="project" value="TreeGrafter"/>
</dbReference>